<evidence type="ECO:0000313" key="2">
    <source>
        <dbReference type="Proteomes" id="UP000821865"/>
    </source>
</evidence>
<name>A0ACB8CX13_DERSI</name>
<keyword evidence="2" id="KW-1185">Reference proteome</keyword>
<reference evidence="1" key="1">
    <citation type="submission" date="2020-05" db="EMBL/GenBank/DDBJ databases">
        <title>Large-scale comparative analyses of tick genomes elucidate their genetic diversity and vector capacities.</title>
        <authorList>
            <person name="Jia N."/>
            <person name="Wang J."/>
            <person name="Shi W."/>
            <person name="Du L."/>
            <person name="Sun Y."/>
            <person name="Zhan W."/>
            <person name="Jiang J."/>
            <person name="Wang Q."/>
            <person name="Zhang B."/>
            <person name="Ji P."/>
            <person name="Sakyi L.B."/>
            <person name="Cui X."/>
            <person name="Yuan T."/>
            <person name="Jiang B."/>
            <person name="Yang W."/>
            <person name="Lam T.T.-Y."/>
            <person name="Chang Q."/>
            <person name="Ding S."/>
            <person name="Wang X."/>
            <person name="Zhu J."/>
            <person name="Ruan X."/>
            <person name="Zhao L."/>
            <person name="Wei J."/>
            <person name="Que T."/>
            <person name="Du C."/>
            <person name="Cheng J."/>
            <person name="Dai P."/>
            <person name="Han X."/>
            <person name="Huang E."/>
            <person name="Gao Y."/>
            <person name="Liu J."/>
            <person name="Shao H."/>
            <person name="Ye R."/>
            <person name="Li L."/>
            <person name="Wei W."/>
            <person name="Wang X."/>
            <person name="Wang C."/>
            <person name="Yang T."/>
            <person name="Huo Q."/>
            <person name="Li W."/>
            <person name="Guo W."/>
            <person name="Chen H."/>
            <person name="Zhou L."/>
            <person name="Ni X."/>
            <person name="Tian J."/>
            <person name="Zhou Y."/>
            <person name="Sheng Y."/>
            <person name="Liu T."/>
            <person name="Pan Y."/>
            <person name="Xia L."/>
            <person name="Li J."/>
            <person name="Zhao F."/>
            <person name="Cao W."/>
        </authorList>
    </citation>
    <scope>NUCLEOTIDE SEQUENCE</scope>
    <source>
        <strain evidence="1">Dsil-2018</strain>
    </source>
</reference>
<organism evidence="1 2">
    <name type="scientific">Dermacentor silvarum</name>
    <name type="common">Tick</name>
    <dbReference type="NCBI Taxonomy" id="543639"/>
    <lineage>
        <taxon>Eukaryota</taxon>
        <taxon>Metazoa</taxon>
        <taxon>Ecdysozoa</taxon>
        <taxon>Arthropoda</taxon>
        <taxon>Chelicerata</taxon>
        <taxon>Arachnida</taxon>
        <taxon>Acari</taxon>
        <taxon>Parasitiformes</taxon>
        <taxon>Ixodida</taxon>
        <taxon>Ixodoidea</taxon>
        <taxon>Ixodidae</taxon>
        <taxon>Rhipicephalinae</taxon>
        <taxon>Dermacentor</taxon>
    </lineage>
</organism>
<proteinExistence type="predicted"/>
<evidence type="ECO:0000313" key="1">
    <source>
        <dbReference type="EMBL" id="KAH7953542.1"/>
    </source>
</evidence>
<comment type="caution">
    <text evidence="1">The sequence shown here is derived from an EMBL/GenBank/DDBJ whole genome shotgun (WGS) entry which is preliminary data.</text>
</comment>
<accession>A0ACB8CX13</accession>
<gene>
    <name evidence="1" type="ORF">HPB49_009737</name>
</gene>
<dbReference type="Proteomes" id="UP000821865">
    <property type="component" value="Chromosome 4"/>
</dbReference>
<dbReference type="EMBL" id="CM023473">
    <property type="protein sequence ID" value="KAH7953542.1"/>
    <property type="molecule type" value="Genomic_DNA"/>
</dbReference>
<sequence length="228" mass="25106">MWLRPYQLCHVRHPTTVSRPAPQATIWGELNGFSTLYGCFFEDYVRKGSLTLTTGASLAAWQVDACGVMDDETVMEPRDPNAGLTTAESPDVTTQVRQLQNLVVEQNQRESATQKLAALKTLQCGGGQHEITGYVHEPDNAMGLVKGLPLDVPDEELKTVITLEDRELLSAAIPKRALLGRSATNIQPYRTKAVQCATCFTIGDRADVCPNVRDFVRCEQCGLQFPPD</sequence>
<protein>
    <submittedName>
        <fullName evidence="1">Uncharacterized protein</fullName>
    </submittedName>
</protein>